<evidence type="ECO:0000313" key="3">
    <source>
        <dbReference type="Proteomes" id="UP000813461"/>
    </source>
</evidence>
<dbReference type="AlphaFoldDB" id="A0A8K0RGS7"/>
<organism evidence="2 3">
    <name type="scientific">Paraphoma chrysanthemicola</name>
    <dbReference type="NCBI Taxonomy" id="798071"/>
    <lineage>
        <taxon>Eukaryota</taxon>
        <taxon>Fungi</taxon>
        <taxon>Dikarya</taxon>
        <taxon>Ascomycota</taxon>
        <taxon>Pezizomycotina</taxon>
        <taxon>Dothideomycetes</taxon>
        <taxon>Pleosporomycetidae</taxon>
        <taxon>Pleosporales</taxon>
        <taxon>Pleosporineae</taxon>
        <taxon>Phaeosphaeriaceae</taxon>
        <taxon>Paraphoma</taxon>
    </lineage>
</organism>
<dbReference type="Proteomes" id="UP000813461">
    <property type="component" value="Unassembled WGS sequence"/>
</dbReference>
<comment type="caution">
    <text evidence="2">The sequence shown here is derived from an EMBL/GenBank/DDBJ whole genome shotgun (WGS) entry which is preliminary data.</text>
</comment>
<evidence type="ECO:0000256" key="1">
    <source>
        <dbReference type="SAM" id="MobiDB-lite"/>
    </source>
</evidence>
<feature type="region of interest" description="Disordered" evidence="1">
    <location>
        <begin position="101"/>
        <end position="131"/>
    </location>
</feature>
<sequence length="976" mass="110324">MPLTPFLTGPSSPCRYLWAATRLKWLAQNTISHHRPRVSACTKRPFHRPSCSYQTAQRVPGAAPLLEGVDLDSTASGGDTVYPETDLDIFRSNVLDKEVADSASDLPKTHHADDQFRPAHGSRARKRRRVSRPSYVLASIKSSVRDLYTNPSAGNTDLSYREPRPFVNGPSHPRARADFGTTYSEPLSLYSILARYLDHHTGLHAQDMEFEYSIAERNLLKREHFTTSSVEAWAKCIVEPKSHVAASVFQPDNEAPPWFLLLLFLRRRHMTAFAFGVVLRHIGCRAKAQPLVWGTLKLLMVRLLRHARELWPESITWIASFFARESNALFGNERREPLPPRLNMDLTRFSNSLLHLLSLPTSTNPILSALHQEKAQFRILQFMARCDPAIVVSKIGFRAIARNQLAHPKTPSEREWAELKGPSWPPWKEDRTAMDEDKDYHFGASRASKILHRMYEAGYMGQSWEEMVELYAGWDTDSSPTIQTRTSLPQDSSHARNGKGLANLVWAARVRTTRTRREAWACFLAYEASQMTVSQQVYLAMFEKLVYPESKRQLRPKAQDDLDEEMKLEERSDESKDDLLPGDMKESVSDSVSPLHQVYISEPVPTVNELYHRMGAHNIQPSGRLLAFLLETEPSFERFIEILESTKEQYEGAIGHLLSGQHGKDSAVVGLPDFLLTAFIKSICRFGRFARTPQKHSDFLPLALHARKFRRDRQYLLEYGYALLSHYKPHYRPAWISYLDKVVRSTSSTEIYPEHKTAVKGRGVTQYVVAWKILDLMEEVDLDVDDEIFNLVCMVTIYAAQAANRGDTSGPGARHIFLNGSPRLRKLFHGLVGANLDMQAPPPDNENIENIPPQVPGPAALHAYVRALGTLHDYEGLYSFSSWLVKHHEAVTARSEAQHSGAKLLFRMLVAIRVALEGRLHGEAIIVQRAPDELVQLIKAQVGSVEEWGGWPDADMVELYVKGGLKSQGIPGVGGR</sequence>
<feature type="compositionally biased region" description="Basic and acidic residues" evidence="1">
    <location>
        <begin position="568"/>
        <end position="586"/>
    </location>
</feature>
<name>A0A8K0RGS7_9PLEO</name>
<reference evidence="2" key="1">
    <citation type="journal article" date="2021" name="Nat. Commun.">
        <title>Genetic determinants of endophytism in the Arabidopsis root mycobiome.</title>
        <authorList>
            <person name="Mesny F."/>
            <person name="Miyauchi S."/>
            <person name="Thiergart T."/>
            <person name="Pickel B."/>
            <person name="Atanasova L."/>
            <person name="Karlsson M."/>
            <person name="Huettel B."/>
            <person name="Barry K.W."/>
            <person name="Haridas S."/>
            <person name="Chen C."/>
            <person name="Bauer D."/>
            <person name="Andreopoulos W."/>
            <person name="Pangilinan J."/>
            <person name="LaButti K."/>
            <person name="Riley R."/>
            <person name="Lipzen A."/>
            <person name="Clum A."/>
            <person name="Drula E."/>
            <person name="Henrissat B."/>
            <person name="Kohler A."/>
            <person name="Grigoriev I.V."/>
            <person name="Martin F.M."/>
            <person name="Hacquard S."/>
        </authorList>
    </citation>
    <scope>NUCLEOTIDE SEQUENCE</scope>
    <source>
        <strain evidence="2">MPI-SDFR-AT-0120</strain>
    </source>
</reference>
<feature type="compositionally biased region" description="Basic and acidic residues" evidence="1">
    <location>
        <begin position="107"/>
        <end position="117"/>
    </location>
</feature>
<evidence type="ECO:0000313" key="2">
    <source>
        <dbReference type="EMBL" id="KAH7095053.1"/>
    </source>
</evidence>
<dbReference type="EMBL" id="JAGMVJ010000001">
    <property type="protein sequence ID" value="KAH7095053.1"/>
    <property type="molecule type" value="Genomic_DNA"/>
</dbReference>
<feature type="region of interest" description="Disordered" evidence="1">
    <location>
        <begin position="553"/>
        <end position="586"/>
    </location>
</feature>
<protein>
    <submittedName>
        <fullName evidence="2">Uncharacterized protein</fullName>
    </submittedName>
</protein>
<accession>A0A8K0RGS7</accession>
<feature type="compositionally biased region" description="Basic residues" evidence="1">
    <location>
        <begin position="120"/>
        <end position="131"/>
    </location>
</feature>
<dbReference type="OrthoDB" id="410701at2759"/>
<keyword evidence="3" id="KW-1185">Reference proteome</keyword>
<feature type="region of interest" description="Disordered" evidence="1">
    <location>
        <begin position="154"/>
        <end position="173"/>
    </location>
</feature>
<gene>
    <name evidence="2" type="ORF">FB567DRAFT_543430</name>
</gene>
<proteinExistence type="predicted"/>